<feature type="region of interest" description="Disordered" evidence="1">
    <location>
        <begin position="90"/>
        <end position="129"/>
    </location>
</feature>
<name>A0A0N0DVV2_LEPPY</name>
<evidence type="ECO:0000256" key="1">
    <source>
        <dbReference type="SAM" id="MobiDB-lite"/>
    </source>
</evidence>
<keyword evidence="3" id="KW-1185">Reference proteome</keyword>
<protein>
    <submittedName>
        <fullName evidence="2">Uncharacterized protein</fullName>
    </submittedName>
</protein>
<feature type="compositionally biased region" description="Basic and acidic residues" evidence="1">
    <location>
        <begin position="275"/>
        <end position="285"/>
    </location>
</feature>
<feature type="region of interest" description="Disordered" evidence="1">
    <location>
        <begin position="176"/>
        <end position="249"/>
    </location>
</feature>
<sequence length="428" mass="44991">MKADSPEPSAVAQLRSVGRANSLVPRFIPVGGGISPVHVSATPFSLHGGVAAAAATATNLHEPIRRISMHIPPVEKQEEWVLMRKARTAPDNECCGSSQASSATAQVRSSSSSSSSVEQPDTHQAKPMPTMTSAATELLFSSFSGDSTDSSATSLSDRRFSMVSSLDGTVTISHQGAGEVRRSSPDRLGGDPNMSPLTDQMPPKAGSPTRVVRTNCATTPLPPLPSSALSRAPTALVTPPPAQSNAMLAPGKSASRLGERLPLRGYGDVRSPHETHWWRPEKDGLDDGPSTPAETEVYRGKRVGRGFNRRISIRAMNSGELLPSHVLLGAPSGLTSRASDSTCNVSSTCLSGGHPSSVERSRRSAISFLNNVAVADEDASTAAELHHLCDTPHHQGIAQPQPPSLVDASFSTLPSTTFFKRGGVTHLI</sequence>
<dbReference type="AlphaFoldDB" id="A0A0N0DVV2"/>
<feature type="region of interest" description="Disordered" evidence="1">
    <location>
        <begin position="275"/>
        <end position="294"/>
    </location>
</feature>
<dbReference type="VEuPathDB" id="TriTrypDB:LpyrH10_07_1200"/>
<dbReference type="OMA" id="RSPHETH"/>
<gene>
    <name evidence="2" type="ORF">ABB37_04313</name>
</gene>
<feature type="compositionally biased region" description="Low complexity" evidence="1">
    <location>
        <begin position="97"/>
        <end position="117"/>
    </location>
</feature>
<accession>A0A0N0DVV2</accession>
<feature type="compositionally biased region" description="Basic and acidic residues" evidence="1">
    <location>
        <begin position="179"/>
        <end position="189"/>
    </location>
</feature>
<evidence type="ECO:0000313" key="2">
    <source>
        <dbReference type="EMBL" id="KPA80912.1"/>
    </source>
</evidence>
<dbReference type="Proteomes" id="UP000037923">
    <property type="component" value="Unassembled WGS sequence"/>
</dbReference>
<evidence type="ECO:0000313" key="3">
    <source>
        <dbReference type="Proteomes" id="UP000037923"/>
    </source>
</evidence>
<dbReference type="OrthoDB" id="10573628at2759"/>
<dbReference type="GeneID" id="26904604"/>
<reference evidence="2 3" key="1">
    <citation type="submission" date="2015-07" db="EMBL/GenBank/DDBJ databases">
        <title>High-quality genome of monoxenous trypanosomatid Leptomonas pyrrhocoris.</title>
        <authorList>
            <person name="Flegontov P."/>
            <person name="Butenko A."/>
            <person name="Firsov S."/>
            <person name="Vlcek C."/>
            <person name="Logacheva M.D."/>
            <person name="Field M."/>
            <person name="Filatov D."/>
            <person name="Flegontova O."/>
            <person name="Gerasimov E."/>
            <person name="Jackson A.P."/>
            <person name="Kelly S."/>
            <person name="Opperdoes F."/>
            <person name="O'Reilly A."/>
            <person name="Votypka J."/>
            <person name="Yurchenko V."/>
            <person name="Lukes J."/>
        </authorList>
    </citation>
    <scope>NUCLEOTIDE SEQUENCE [LARGE SCALE GENOMIC DNA]</scope>
    <source>
        <strain evidence="2">H10</strain>
    </source>
</reference>
<feature type="compositionally biased region" description="Low complexity" evidence="1">
    <location>
        <begin position="226"/>
        <end position="236"/>
    </location>
</feature>
<dbReference type="EMBL" id="LGTL01000007">
    <property type="protein sequence ID" value="KPA80912.1"/>
    <property type="molecule type" value="Genomic_DNA"/>
</dbReference>
<dbReference type="RefSeq" id="XP_015659351.1">
    <property type="nucleotide sequence ID" value="XM_015801950.1"/>
</dbReference>
<proteinExistence type="predicted"/>
<organism evidence="2 3">
    <name type="scientific">Leptomonas pyrrhocoris</name>
    <name type="common">Firebug parasite</name>
    <dbReference type="NCBI Taxonomy" id="157538"/>
    <lineage>
        <taxon>Eukaryota</taxon>
        <taxon>Discoba</taxon>
        <taxon>Euglenozoa</taxon>
        <taxon>Kinetoplastea</taxon>
        <taxon>Metakinetoplastina</taxon>
        <taxon>Trypanosomatida</taxon>
        <taxon>Trypanosomatidae</taxon>
        <taxon>Leishmaniinae</taxon>
        <taxon>Leptomonas</taxon>
    </lineage>
</organism>
<comment type="caution">
    <text evidence="2">The sequence shown here is derived from an EMBL/GenBank/DDBJ whole genome shotgun (WGS) entry which is preliminary data.</text>
</comment>